<feature type="region of interest" description="Disordered" evidence="5">
    <location>
        <begin position="1"/>
        <end position="22"/>
    </location>
</feature>
<evidence type="ECO:0000256" key="2">
    <source>
        <dbReference type="ARBA" id="ARBA00022771"/>
    </source>
</evidence>
<feature type="zinc finger region" description="dksA C4-type" evidence="4">
    <location>
        <begin position="103"/>
        <end position="127"/>
    </location>
</feature>
<feature type="domain" description="Zinc finger DksA/TraR C4-type" evidence="6">
    <location>
        <begin position="98"/>
        <end position="133"/>
    </location>
</feature>
<evidence type="ECO:0000256" key="1">
    <source>
        <dbReference type="ARBA" id="ARBA00022723"/>
    </source>
</evidence>
<dbReference type="InterPro" id="IPR020458">
    <property type="entry name" value="Znf_DskA_TraR_CS"/>
</dbReference>
<gene>
    <name evidence="7" type="ORF">J2S42_007039</name>
</gene>
<evidence type="ECO:0000259" key="6">
    <source>
        <dbReference type="Pfam" id="PF01258"/>
    </source>
</evidence>
<proteinExistence type="predicted"/>
<comment type="caution">
    <text evidence="7">The sequence shown here is derived from an EMBL/GenBank/DDBJ whole genome shotgun (WGS) entry which is preliminary data.</text>
</comment>
<evidence type="ECO:0000256" key="4">
    <source>
        <dbReference type="PROSITE-ProRule" id="PRU00510"/>
    </source>
</evidence>
<dbReference type="Gene3D" id="1.20.120.910">
    <property type="entry name" value="DksA, coiled-coil domain"/>
    <property type="match status" value="1"/>
</dbReference>
<dbReference type="SUPFAM" id="SSF57716">
    <property type="entry name" value="Glucocorticoid receptor-like (DNA-binding domain)"/>
    <property type="match status" value="1"/>
</dbReference>
<evidence type="ECO:0000256" key="3">
    <source>
        <dbReference type="ARBA" id="ARBA00022833"/>
    </source>
</evidence>
<dbReference type="EMBL" id="JAUSUZ010000001">
    <property type="protein sequence ID" value="MDQ0370370.1"/>
    <property type="molecule type" value="Genomic_DNA"/>
</dbReference>
<name>A0AAE3W6S7_9ACTN</name>
<protein>
    <submittedName>
        <fullName evidence="7">DnaK suppressor protein</fullName>
    </submittedName>
</protein>
<accession>A0AAE3W6S7</accession>
<dbReference type="Proteomes" id="UP001240236">
    <property type="component" value="Unassembled WGS sequence"/>
</dbReference>
<evidence type="ECO:0000313" key="8">
    <source>
        <dbReference type="Proteomes" id="UP001240236"/>
    </source>
</evidence>
<dbReference type="InterPro" id="IPR000962">
    <property type="entry name" value="Znf_DskA_TraR"/>
</dbReference>
<keyword evidence="8" id="KW-1185">Reference proteome</keyword>
<sequence>MLVNSVMTGGTKTARPEHETDQIRQSLQDRFNELAAEYETALADSQALRLAEMDDAAGDDSADSGTKVAEREAAALLLQTVLDRRDQFARALESLDAGTYGYCESCTKPIAVERLAIFPSATTCVACKSNRERRSF</sequence>
<keyword evidence="1" id="KW-0479">Metal-binding</keyword>
<dbReference type="AlphaFoldDB" id="A0AAE3W6S7"/>
<evidence type="ECO:0000256" key="5">
    <source>
        <dbReference type="SAM" id="MobiDB-lite"/>
    </source>
</evidence>
<dbReference type="Pfam" id="PF01258">
    <property type="entry name" value="zf-dskA_traR"/>
    <property type="match status" value="1"/>
</dbReference>
<dbReference type="PANTHER" id="PTHR33823:SF2">
    <property type="entry name" value="RNA POLYMERASE-BINDING TRANSCRIPTION FACTOR DKSA"/>
    <property type="match status" value="1"/>
</dbReference>
<organism evidence="7 8">
    <name type="scientific">Catenuloplanes indicus</name>
    <dbReference type="NCBI Taxonomy" id="137267"/>
    <lineage>
        <taxon>Bacteria</taxon>
        <taxon>Bacillati</taxon>
        <taxon>Actinomycetota</taxon>
        <taxon>Actinomycetes</taxon>
        <taxon>Micromonosporales</taxon>
        <taxon>Micromonosporaceae</taxon>
        <taxon>Catenuloplanes</taxon>
    </lineage>
</organism>
<dbReference type="PROSITE" id="PS01102">
    <property type="entry name" value="ZF_DKSA_1"/>
    <property type="match status" value="1"/>
</dbReference>
<feature type="compositionally biased region" description="Polar residues" evidence="5">
    <location>
        <begin position="1"/>
        <end position="11"/>
    </location>
</feature>
<keyword evidence="3" id="KW-0862">Zinc</keyword>
<reference evidence="7 8" key="1">
    <citation type="submission" date="2023-07" db="EMBL/GenBank/DDBJ databases">
        <title>Sequencing the genomes of 1000 actinobacteria strains.</title>
        <authorList>
            <person name="Klenk H.-P."/>
        </authorList>
    </citation>
    <scope>NUCLEOTIDE SEQUENCE [LARGE SCALE GENOMIC DNA]</scope>
    <source>
        <strain evidence="7 8">DSM 44709</strain>
    </source>
</reference>
<dbReference type="RefSeq" id="WP_307246282.1">
    <property type="nucleotide sequence ID" value="NZ_JAUSUZ010000001.1"/>
</dbReference>
<dbReference type="PROSITE" id="PS51128">
    <property type="entry name" value="ZF_DKSA_2"/>
    <property type="match status" value="1"/>
</dbReference>
<dbReference type="GO" id="GO:0008270">
    <property type="term" value="F:zinc ion binding"/>
    <property type="evidence" value="ECO:0007669"/>
    <property type="project" value="UniProtKB-KW"/>
</dbReference>
<keyword evidence="2" id="KW-0863">Zinc-finger</keyword>
<dbReference type="PANTHER" id="PTHR33823">
    <property type="entry name" value="RNA POLYMERASE-BINDING TRANSCRIPTION FACTOR DKSA-RELATED"/>
    <property type="match status" value="1"/>
</dbReference>
<evidence type="ECO:0000313" key="7">
    <source>
        <dbReference type="EMBL" id="MDQ0370370.1"/>
    </source>
</evidence>